<evidence type="ECO:0000313" key="1">
    <source>
        <dbReference type="EMBL" id="OOM62318.1"/>
    </source>
</evidence>
<proteinExistence type="predicted"/>
<dbReference type="Proteomes" id="UP000190973">
    <property type="component" value="Unassembled WGS sequence"/>
</dbReference>
<protein>
    <submittedName>
        <fullName evidence="1">Uncharacterized protein</fullName>
    </submittedName>
</protein>
<accession>A0A1S8S9Y7</accession>
<evidence type="ECO:0000313" key="2">
    <source>
        <dbReference type="Proteomes" id="UP000190973"/>
    </source>
</evidence>
<reference evidence="1 2" key="1">
    <citation type="submission" date="2016-05" db="EMBL/GenBank/DDBJ databases">
        <title>Microbial solvent formation.</title>
        <authorList>
            <person name="Poehlein A."/>
            <person name="Montoya Solano J.D."/>
            <person name="Flitsch S."/>
            <person name="Krabben P."/>
            <person name="Duerre P."/>
            <person name="Daniel R."/>
        </authorList>
    </citation>
    <scope>NUCLEOTIDE SEQUENCE [LARGE SCALE GENOMIC DNA]</scope>
    <source>
        <strain evidence="1 2">DSM 53</strain>
    </source>
</reference>
<sequence length="42" mass="5259">MDDKAKEVKRAYMKEWRKNNKDKVKAAQERYWEKKARKMDKV</sequence>
<dbReference type="AlphaFoldDB" id="A0A1S8S9Y7"/>
<comment type="caution">
    <text evidence="1">The sequence shown here is derived from an EMBL/GenBank/DDBJ whole genome shotgun (WGS) entry which is preliminary data.</text>
</comment>
<dbReference type="RefSeq" id="WP_270567898.1">
    <property type="nucleotide sequence ID" value="NZ_JABTAE010000001.1"/>
</dbReference>
<dbReference type="EMBL" id="LZZI01000025">
    <property type="protein sequence ID" value="OOM62318.1"/>
    <property type="molecule type" value="Genomic_DNA"/>
</dbReference>
<organism evidence="1 2">
    <name type="scientific">Clostridium beijerinckii</name>
    <name type="common">Clostridium MP</name>
    <dbReference type="NCBI Taxonomy" id="1520"/>
    <lineage>
        <taxon>Bacteria</taxon>
        <taxon>Bacillati</taxon>
        <taxon>Bacillota</taxon>
        <taxon>Clostridia</taxon>
        <taxon>Eubacteriales</taxon>
        <taxon>Clostridiaceae</taxon>
        <taxon>Clostridium</taxon>
    </lineage>
</organism>
<gene>
    <name evidence="1" type="ORF">CLBCK_18560</name>
</gene>
<name>A0A1S8S9Y7_CLOBE</name>